<keyword evidence="4" id="KW-0479">Metal-binding</keyword>
<comment type="cofactor">
    <cofactor evidence="1">
        <name>Cu cation</name>
        <dbReference type="ChEBI" id="CHEBI:23378"/>
    </cofactor>
</comment>
<comment type="caution">
    <text evidence="11">The sequence shown here is derived from an EMBL/GenBank/DDBJ whole genome shotgun (WGS) entry which is preliminary data.</text>
</comment>
<evidence type="ECO:0000259" key="10">
    <source>
        <dbReference type="Pfam" id="PF00127"/>
    </source>
</evidence>
<keyword evidence="5" id="KW-0574">Periplasm</keyword>
<dbReference type="Gene3D" id="2.60.40.420">
    <property type="entry name" value="Cupredoxins - blue copper proteins"/>
    <property type="match status" value="1"/>
</dbReference>
<evidence type="ECO:0000256" key="2">
    <source>
        <dbReference type="ARBA" id="ARBA00004418"/>
    </source>
</evidence>
<dbReference type="InterPro" id="IPR000923">
    <property type="entry name" value="BlueCu_1"/>
</dbReference>
<dbReference type="EMBL" id="JAHSQO010000008">
    <property type="protein sequence ID" value="MBY8918963.1"/>
    <property type="molecule type" value="Genomic_DNA"/>
</dbReference>
<dbReference type="RefSeq" id="WP_223006630.1">
    <property type="nucleotide sequence ID" value="NZ_CBDDPV010000002.1"/>
</dbReference>
<dbReference type="InterPro" id="IPR001235">
    <property type="entry name" value="Copper_blue_Plastocyanin"/>
</dbReference>
<feature type="domain" description="Blue (type 1) copper" evidence="10">
    <location>
        <begin position="32"/>
        <end position="118"/>
    </location>
</feature>
<dbReference type="Pfam" id="PF00127">
    <property type="entry name" value="Copper-bind"/>
    <property type="match status" value="1"/>
</dbReference>
<keyword evidence="7" id="KW-0186">Copper</keyword>
<evidence type="ECO:0000256" key="6">
    <source>
        <dbReference type="ARBA" id="ARBA00022982"/>
    </source>
</evidence>
<evidence type="ECO:0000256" key="8">
    <source>
        <dbReference type="NCBIfam" id="TIGR02375"/>
    </source>
</evidence>
<evidence type="ECO:0000256" key="5">
    <source>
        <dbReference type="ARBA" id="ARBA00022764"/>
    </source>
</evidence>
<gene>
    <name evidence="11" type="ORF">KVG22_20365</name>
</gene>
<evidence type="ECO:0000256" key="1">
    <source>
        <dbReference type="ARBA" id="ARBA00001935"/>
    </source>
</evidence>
<organism evidence="11 12">
    <name type="scientific">Nitratireductor rhodophyticola</name>
    <dbReference type="NCBI Taxonomy" id="2854036"/>
    <lineage>
        <taxon>Bacteria</taxon>
        <taxon>Pseudomonadati</taxon>
        <taxon>Pseudomonadota</taxon>
        <taxon>Alphaproteobacteria</taxon>
        <taxon>Hyphomicrobiales</taxon>
        <taxon>Phyllobacteriaceae</taxon>
        <taxon>Nitratireductor</taxon>
    </lineage>
</organism>
<protein>
    <recommendedName>
        <fullName evidence="8">Pseudoazurin</fullName>
    </recommendedName>
</protein>
<evidence type="ECO:0000256" key="4">
    <source>
        <dbReference type="ARBA" id="ARBA00022723"/>
    </source>
</evidence>
<sequence length="149" mass="15428">MRAKRMRAALLFAAATAVAGVASASAETATIEMLNKKGDERFVYSAPLVRVEPGDTLRIAATDKGHNAVSIGGMLPSGAEPINVPFNKDGEITLTEPGVYGIKCTPHVGLGMVALVVVGDPANLDAAAAAADKLPPKAKKRMSELFSQL</sequence>
<dbReference type="PRINTS" id="PR00155">
    <property type="entry name" value="AMICYANIN"/>
</dbReference>
<comment type="subcellular location">
    <subcellularLocation>
        <location evidence="2">Periplasm</location>
    </subcellularLocation>
</comment>
<keyword evidence="9" id="KW-0732">Signal</keyword>
<evidence type="ECO:0000313" key="11">
    <source>
        <dbReference type="EMBL" id="MBY8918963.1"/>
    </source>
</evidence>
<dbReference type="SUPFAM" id="SSF49503">
    <property type="entry name" value="Cupredoxins"/>
    <property type="match status" value="1"/>
</dbReference>
<dbReference type="InterPro" id="IPR012745">
    <property type="entry name" value="Pseudoazurin"/>
</dbReference>
<dbReference type="InterPro" id="IPR008972">
    <property type="entry name" value="Cupredoxin"/>
</dbReference>
<accession>A0ABS7RDH9</accession>
<keyword evidence="6" id="KW-0249">Electron transport</keyword>
<feature type="signal peptide" evidence="9">
    <location>
        <begin position="1"/>
        <end position="24"/>
    </location>
</feature>
<keyword evidence="3" id="KW-0813">Transport</keyword>
<dbReference type="Proteomes" id="UP000777661">
    <property type="component" value="Unassembled WGS sequence"/>
</dbReference>
<dbReference type="InterPro" id="IPR002386">
    <property type="entry name" value="Amicyanin/Pseudoazurin"/>
</dbReference>
<feature type="chain" id="PRO_5046977519" description="Pseudoazurin" evidence="9">
    <location>
        <begin position="25"/>
        <end position="149"/>
    </location>
</feature>
<keyword evidence="12" id="KW-1185">Reference proteome</keyword>
<dbReference type="NCBIfam" id="TIGR02375">
    <property type="entry name" value="pseudoazurin"/>
    <property type="match status" value="1"/>
</dbReference>
<proteinExistence type="predicted"/>
<reference evidence="11 12" key="1">
    <citation type="submission" date="2021-06" db="EMBL/GenBank/DDBJ databases">
        <title>Nitratireductor porphyridii sp. nov., isolated from a small marine red alga, Porphyridium purpureum in South Korea.</title>
        <authorList>
            <person name="Kim K.H."/>
            <person name="Kristyanto S."/>
            <person name="Jeon C.O."/>
        </authorList>
    </citation>
    <scope>NUCLEOTIDE SEQUENCE [LARGE SCALE GENOMIC DNA]</scope>
    <source>
        <strain evidence="11 12">R6</strain>
    </source>
</reference>
<name>A0ABS7RDH9_9HYPH</name>
<evidence type="ECO:0000256" key="7">
    <source>
        <dbReference type="ARBA" id="ARBA00023008"/>
    </source>
</evidence>
<dbReference type="PRINTS" id="PR00156">
    <property type="entry name" value="COPPERBLUE"/>
</dbReference>
<evidence type="ECO:0000256" key="3">
    <source>
        <dbReference type="ARBA" id="ARBA00022448"/>
    </source>
</evidence>
<evidence type="ECO:0000256" key="9">
    <source>
        <dbReference type="SAM" id="SignalP"/>
    </source>
</evidence>
<evidence type="ECO:0000313" key="12">
    <source>
        <dbReference type="Proteomes" id="UP000777661"/>
    </source>
</evidence>